<comment type="pathway">
    <text evidence="1">Lipid metabolism; fatty acid beta-oxidation.</text>
</comment>
<dbReference type="UniPathway" id="UPA00659"/>
<dbReference type="InterPro" id="IPR029069">
    <property type="entry name" value="HotDog_dom_sf"/>
</dbReference>
<dbReference type="SUPFAM" id="SSF51735">
    <property type="entry name" value="NAD(P)-binding Rossmann-fold domains"/>
    <property type="match status" value="1"/>
</dbReference>
<dbReference type="Pfam" id="PF01575">
    <property type="entry name" value="MaoC_dehydratas"/>
    <property type="match status" value="1"/>
</dbReference>
<dbReference type="Gene3D" id="3.10.129.10">
    <property type="entry name" value="Hotdog Thioesterase"/>
    <property type="match status" value="1"/>
</dbReference>
<dbReference type="EMBL" id="FLYE01000012">
    <property type="protein sequence ID" value="SCA56279.1"/>
    <property type="molecule type" value="Genomic_DNA"/>
</dbReference>
<dbReference type="GO" id="GO:0004300">
    <property type="term" value="F:enoyl-CoA hydratase activity"/>
    <property type="evidence" value="ECO:0007669"/>
    <property type="project" value="UniProtKB-ARBA"/>
</dbReference>
<proteinExistence type="predicted"/>
<dbReference type="InterPro" id="IPR002539">
    <property type="entry name" value="MaoC-like_dom"/>
</dbReference>
<evidence type="ECO:0000256" key="1">
    <source>
        <dbReference type="ARBA" id="ARBA00005005"/>
    </source>
</evidence>
<dbReference type="AlphaFoldDB" id="A0A1C3RG95"/>
<feature type="domain" description="MaoC-like" evidence="2">
    <location>
        <begin position="7"/>
        <end position="92"/>
    </location>
</feature>
<reference evidence="3 4" key="1">
    <citation type="submission" date="2016-07" db="EMBL/GenBank/DDBJ databases">
        <authorList>
            <person name="Lefevre C.T."/>
        </authorList>
    </citation>
    <scope>NUCLEOTIDE SEQUENCE [LARGE SCALE GENOMIC DNA]</scope>
    <source>
        <strain evidence="3">PR1</strain>
    </source>
</reference>
<keyword evidence="4" id="KW-1185">Reference proteome</keyword>
<dbReference type="OrthoDB" id="9796589at2"/>
<dbReference type="SUPFAM" id="SSF54637">
    <property type="entry name" value="Thioesterase/thiol ester dehydrase-isomerase"/>
    <property type="match status" value="1"/>
</dbReference>
<evidence type="ECO:0000313" key="4">
    <source>
        <dbReference type="Proteomes" id="UP000231658"/>
    </source>
</evidence>
<dbReference type="STRING" id="1867952.MTBPR1_20127"/>
<organism evidence="3 4">
    <name type="scientific">Candidatus Terasakiella magnetica</name>
    <dbReference type="NCBI Taxonomy" id="1867952"/>
    <lineage>
        <taxon>Bacteria</taxon>
        <taxon>Pseudomonadati</taxon>
        <taxon>Pseudomonadota</taxon>
        <taxon>Alphaproteobacteria</taxon>
        <taxon>Rhodospirillales</taxon>
        <taxon>Terasakiellaceae</taxon>
        <taxon>Terasakiella</taxon>
    </lineage>
</organism>
<dbReference type="InterPro" id="IPR036291">
    <property type="entry name" value="NAD(P)-bd_dom_sf"/>
</dbReference>
<accession>A0A1C3RG95</accession>
<sequence length="472" mass="52530">MKAEYIFTSEKVRKFAALSGDFNPVHVDSVGARRTIFQHSIVHGIYILLSGLDVLAEHSNTFRKVSRTKATFHKAARVGETVYYDIQQLNESKCKIIAFDKLQNKAATINLFFELSAEEHNQNIADKLYEKDIPVEVQPQEYTTLKGEVDLLLDEKTLSEIAPNACQFFSNQYLAQIFGTTQVVGMQCPGLHSIYSKIDLLFDDEEPIGQKLALKYGVKAFYDAMNLVEIGVSSVGMKGNLTTFVRPAPVEQKAYIDVKKAIPNDLFVNQKAMVIGGSRGLGEVVSKMLAAGGAEVNLSYHMGQDDAERVHSDISKSGKEHTVFSWDIMNSDQNLSDYGQITHLYYFASPPVMNTSALVFDTELFEHLCRAYIDGLINVLEHISYVGEFTLKVMSPSSVFVEDPPQKLGEYASAKAAMEVAVKSLKDKYPKVAFFTPRLPKMGTDLSASLSGEDETYSDPLEVLFPILSEMK</sequence>
<dbReference type="Proteomes" id="UP000231658">
    <property type="component" value="Unassembled WGS sequence"/>
</dbReference>
<dbReference type="RefSeq" id="WP_069186954.1">
    <property type="nucleotide sequence ID" value="NZ_FLYE01000012.1"/>
</dbReference>
<name>A0A1C3RG95_9PROT</name>
<dbReference type="InterPro" id="IPR002347">
    <property type="entry name" value="SDR_fam"/>
</dbReference>
<evidence type="ECO:0000259" key="2">
    <source>
        <dbReference type="Pfam" id="PF01575"/>
    </source>
</evidence>
<dbReference type="Gene3D" id="3.40.50.720">
    <property type="entry name" value="NAD(P)-binding Rossmann-like Domain"/>
    <property type="match status" value="1"/>
</dbReference>
<gene>
    <name evidence="3" type="ORF">MTBPR1_20127</name>
</gene>
<protein>
    <submittedName>
        <fullName evidence="3">Putative MaoC domain protein dehydratase</fullName>
    </submittedName>
</protein>
<evidence type="ECO:0000313" key="3">
    <source>
        <dbReference type="EMBL" id="SCA56279.1"/>
    </source>
</evidence>
<dbReference type="Pfam" id="PF00106">
    <property type="entry name" value="adh_short"/>
    <property type="match status" value="1"/>
</dbReference>
<dbReference type="GO" id="GO:0006635">
    <property type="term" value="P:fatty acid beta-oxidation"/>
    <property type="evidence" value="ECO:0007669"/>
    <property type="project" value="UniProtKB-UniPathway"/>
</dbReference>